<dbReference type="Pfam" id="PF00753">
    <property type="entry name" value="Lactamase_B"/>
    <property type="match status" value="1"/>
</dbReference>
<name>A0A1N6SCA4_9GAMM</name>
<accession>A0A1N6SCA4</accession>
<dbReference type="GO" id="GO:0004521">
    <property type="term" value="F:RNA endonuclease activity"/>
    <property type="evidence" value="ECO:0007669"/>
    <property type="project" value="TreeGrafter"/>
</dbReference>
<protein>
    <submittedName>
        <fullName evidence="4">Metallo-beta-lactamase family protein</fullName>
    </submittedName>
</protein>
<dbReference type="PANTHER" id="PTHR11203">
    <property type="entry name" value="CLEAVAGE AND POLYADENYLATION SPECIFICITY FACTOR FAMILY MEMBER"/>
    <property type="match status" value="1"/>
</dbReference>
<dbReference type="Pfam" id="PF10996">
    <property type="entry name" value="Beta-Casp"/>
    <property type="match status" value="1"/>
</dbReference>
<dbReference type="SUPFAM" id="SSF56281">
    <property type="entry name" value="Metallo-hydrolase/oxidoreductase"/>
    <property type="match status" value="2"/>
</dbReference>
<dbReference type="InterPro" id="IPR050698">
    <property type="entry name" value="MBL"/>
</dbReference>
<dbReference type="AlphaFoldDB" id="A0A1N6SCA4"/>
<organism evidence="4 5">
    <name type="scientific">Marinobacterium stanieri</name>
    <dbReference type="NCBI Taxonomy" id="49186"/>
    <lineage>
        <taxon>Bacteria</taxon>
        <taxon>Pseudomonadati</taxon>
        <taxon>Pseudomonadota</taxon>
        <taxon>Gammaproteobacteria</taxon>
        <taxon>Oceanospirillales</taxon>
        <taxon>Oceanospirillaceae</taxon>
        <taxon>Marinobacterium</taxon>
    </lineage>
</organism>
<evidence type="ECO:0000256" key="1">
    <source>
        <dbReference type="ARBA" id="ARBA00022801"/>
    </source>
</evidence>
<gene>
    <name evidence="4" type="ORF">SAMN05421647_104178</name>
</gene>
<dbReference type="InterPro" id="IPR001279">
    <property type="entry name" value="Metallo-B-lactamas"/>
</dbReference>
<dbReference type="PANTHER" id="PTHR11203:SF37">
    <property type="entry name" value="INTEGRATOR COMPLEX SUBUNIT 11"/>
    <property type="match status" value="1"/>
</dbReference>
<dbReference type="InterPro" id="IPR011108">
    <property type="entry name" value="RMMBL"/>
</dbReference>
<proteinExistence type="predicted"/>
<evidence type="ECO:0000259" key="2">
    <source>
        <dbReference type="SMART" id="SM00849"/>
    </source>
</evidence>
<dbReference type="SMART" id="SM00849">
    <property type="entry name" value="Lactamase_B"/>
    <property type="match status" value="1"/>
</dbReference>
<reference evidence="4 5" key="1">
    <citation type="submission" date="2017-01" db="EMBL/GenBank/DDBJ databases">
        <authorList>
            <person name="Mah S.A."/>
            <person name="Swanson W.J."/>
            <person name="Moy G.W."/>
            <person name="Vacquier V.D."/>
        </authorList>
    </citation>
    <scope>NUCLEOTIDE SEQUENCE [LARGE SCALE GENOMIC DNA]</scope>
    <source>
        <strain evidence="4 5">DSM 7027</strain>
    </source>
</reference>
<evidence type="ECO:0000313" key="5">
    <source>
        <dbReference type="Proteomes" id="UP000186895"/>
    </source>
</evidence>
<dbReference type="STRING" id="49186.SAMN05421647_104178"/>
<dbReference type="eggNOG" id="COG1236">
    <property type="taxonomic scope" value="Bacteria"/>
</dbReference>
<evidence type="ECO:0000313" key="4">
    <source>
        <dbReference type="EMBL" id="SIQ38785.1"/>
    </source>
</evidence>
<dbReference type="EMBL" id="FTMN01000004">
    <property type="protein sequence ID" value="SIQ38785.1"/>
    <property type="molecule type" value="Genomic_DNA"/>
</dbReference>
<feature type="domain" description="Beta-Casp" evidence="3">
    <location>
        <begin position="245"/>
        <end position="462"/>
    </location>
</feature>
<dbReference type="CDD" id="cd16295">
    <property type="entry name" value="TTHA0252-CPSF-like_MBL-fold"/>
    <property type="match status" value="1"/>
</dbReference>
<dbReference type="Proteomes" id="UP000186895">
    <property type="component" value="Unassembled WGS sequence"/>
</dbReference>
<dbReference type="InterPro" id="IPR036866">
    <property type="entry name" value="RibonucZ/Hydroxyglut_hydro"/>
</dbReference>
<dbReference type="RefSeq" id="WP_076462775.1">
    <property type="nucleotide sequence ID" value="NZ_FTMN01000004.1"/>
</dbReference>
<dbReference type="Gene3D" id="3.40.50.10890">
    <property type="match status" value="1"/>
</dbReference>
<evidence type="ECO:0000259" key="3">
    <source>
        <dbReference type="SMART" id="SM01027"/>
    </source>
</evidence>
<keyword evidence="5" id="KW-1185">Reference proteome</keyword>
<feature type="domain" description="Metallo-beta-lactamase" evidence="2">
    <location>
        <begin position="16"/>
        <end position="240"/>
    </location>
</feature>
<keyword evidence="1" id="KW-0378">Hydrolase</keyword>
<dbReference type="Pfam" id="PF07521">
    <property type="entry name" value="RMMBL"/>
    <property type="match status" value="1"/>
</dbReference>
<sequence>MPYLSIEHHGAEDGVTGSCHQLRIDENLSVLVDCGLFQGDETDPSLHPQHLGFSVEGVLALIVTHVHIDHVGRIPGLLAAGFRGPIICSQPSAHLLPLVLEDAFKLGISRDSRHVEPYLAMVNDLIIAVPYKQWFSLINQPDCDLKLRLQRAGHILGSAYVELDLTHKGKNKRIVFSGDLGSSNTPLLPPPVSPEKADILVLESTYGDRVHENRETRIERLKSAIDRALQNKGTVLIPAFSIGRTQELLYELEELLEMGWSAAPDHSGNGGEKRSINDDAGCGICETEDRRGESSGNELCGTNSDEDNTCGINVCECCSCEDSACGSDACGSALRARISKSPNLKDSLPTQIPVILDSPLASRFTKAYRDMKPFWDEEAQERLDQGRRPLAFDQLLTIDSHHDHLKMVKHLSTSGRPAIVIAGSGMCNAGRIVNYLKAMLPDPRHDVLFVGYQAEGTPGRDIQRYGPTSGYVWLDDEKIDIRAGVETIGGYSAHADQDDLVSFFEGIEVAPEEIRLVHGDKKAIQGLKKRLLLVNEELAVR</sequence>
<dbReference type="Gene3D" id="3.60.15.10">
    <property type="entry name" value="Ribonuclease Z/Hydroxyacylglutathione hydrolase-like"/>
    <property type="match status" value="1"/>
</dbReference>
<dbReference type="GO" id="GO:0016787">
    <property type="term" value="F:hydrolase activity"/>
    <property type="evidence" value="ECO:0007669"/>
    <property type="project" value="UniProtKB-KW"/>
</dbReference>
<dbReference type="InterPro" id="IPR022712">
    <property type="entry name" value="Beta_Casp"/>
</dbReference>
<dbReference type="SMART" id="SM01027">
    <property type="entry name" value="Beta-Casp"/>
    <property type="match status" value="1"/>
</dbReference>